<sequence>MVLLIAVVAAYTLGTYRQAARDAHDRFVGYRHRVVGGFTAWIKGLVMYGLILAGVGVVLYVVIR</sequence>
<evidence type="ECO:0008006" key="4">
    <source>
        <dbReference type="Google" id="ProtNLM"/>
    </source>
</evidence>
<organism evidence="2 3">
    <name type="scientific">Nonomuraea maheshkhaliensis</name>
    <dbReference type="NCBI Taxonomy" id="419590"/>
    <lineage>
        <taxon>Bacteria</taxon>
        <taxon>Bacillati</taxon>
        <taxon>Actinomycetota</taxon>
        <taxon>Actinomycetes</taxon>
        <taxon>Streptosporangiales</taxon>
        <taxon>Streptosporangiaceae</taxon>
        <taxon>Nonomuraea</taxon>
    </lineage>
</organism>
<feature type="transmembrane region" description="Helical" evidence="1">
    <location>
        <begin position="41"/>
        <end position="63"/>
    </location>
</feature>
<protein>
    <recommendedName>
        <fullName evidence="4">CD225/dispanin family protein</fullName>
    </recommendedName>
</protein>
<evidence type="ECO:0000313" key="3">
    <source>
        <dbReference type="Proteomes" id="UP001500064"/>
    </source>
</evidence>
<name>A0ABP4TW96_9ACTN</name>
<dbReference type="EMBL" id="BAAAMU010000207">
    <property type="protein sequence ID" value="GAA1695036.1"/>
    <property type="molecule type" value="Genomic_DNA"/>
</dbReference>
<evidence type="ECO:0000256" key="1">
    <source>
        <dbReference type="SAM" id="Phobius"/>
    </source>
</evidence>
<keyword evidence="3" id="KW-1185">Reference proteome</keyword>
<accession>A0ABP4TW96</accession>
<keyword evidence="1" id="KW-0812">Transmembrane</keyword>
<dbReference type="Proteomes" id="UP001500064">
    <property type="component" value="Unassembled WGS sequence"/>
</dbReference>
<reference evidence="3" key="1">
    <citation type="journal article" date="2019" name="Int. J. Syst. Evol. Microbiol.">
        <title>The Global Catalogue of Microorganisms (GCM) 10K type strain sequencing project: providing services to taxonomists for standard genome sequencing and annotation.</title>
        <authorList>
            <consortium name="The Broad Institute Genomics Platform"/>
            <consortium name="The Broad Institute Genome Sequencing Center for Infectious Disease"/>
            <person name="Wu L."/>
            <person name="Ma J."/>
        </authorList>
    </citation>
    <scope>NUCLEOTIDE SEQUENCE [LARGE SCALE GENOMIC DNA]</scope>
    <source>
        <strain evidence="3">JCM 13929</strain>
    </source>
</reference>
<keyword evidence="1" id="KW-1133">Transmembrane helix</keyword>
<keyword evidence="1" id="KW-0472">Membrane</keyword>
<evidence type="ECO:0000313" key="2">
    <source>
        <dbReference type="EMBL" id="GAA1695036.1"/>
    </source>
</evidence>
<gene>
    <name evidence="2" type="ORF">GCM10009733_108380</name>
</gene>
<comment type="caution">
    <text evidence="2">The sequence shown here is derived from an EMBL/GenBank/DDBJ whole genome shotgun (WGS) entry which is preliminary data.</text>
</comment>
<proteinExistence type="predicted"/>